<dbReference type="Pfam" id="PF12760">
    <property type="entry name" value="Zn_ribbon_IS1595"/>
    <property type="match status" value="1"/>
</dbReference>
<feature type="domain" description="Transposase zinc-ribbon" evidence="1">
    <location>
        <begin position="17"/>
        <end position="64"/>
    </location>
</feature>
<organism evidence="3 4">
    <name type="scientific">Paenibacillus solanacearum</name>
    <dbReference type="NCBI Taxonomy" id="2048548"/>
    <lineage>
        <taxon>Bacteria</taxon>
        <taxon>Bacillati</taxon>
        <taxon>Bacillota</taxon>
        <taxon>Bacilli</taxon>
        <taxon>Bacillales</taxon>
        <taxon>Paenibacillaceae</taxon>
        <taxon>Paenibacillus</taxon>
    </lineage>
</organism>
<evidence type="ECO:0000313" key="4">
    <source>
        <dbReference type="Proteomes" id="UP000693672"/>
    </source>
</evidence>
<evidence type="ECO:0000313" key="3">
    <source>
        <dbReference type="EMBL" id="CAG7651444.1"/>
    </source>
</evidence>
<evidence type="ECO:0000259" key="1">
    <source>
        <dbReference type="Pfam" id="PF12760"/>
    </source>
</evidence>
<evidence type="ECO:0000259" key="2">
    <source>
        <dbReference type="Pfam" id="PF12762"/>
    </source>
</evidence>
<dbReference type="EMBL" id="CAJVAS010000061">
    <property type="protein sequence ID" value="CAG7651444.1"/>
    <property type="molecule type" value="Genomic_DNA"/>
</dbReference>
<comment type="caution">
    <text evidence="3">The sequence shown here is derived from an EMBL/GenBank/DDBJ whole genome shotgun (WGS) entry which is preliminary data.</text>
</comment>
<feature type="domain" description="ISXO2-like transposase" evidence="2">
    <location>
        <begin position="223"/>
        <end position="261"/>
    </location>
</feature>
<dbReference type="Pfam" id="PF12762">
    <property type="entry name" value="DDE_Tnp_IS1595"/>
    <property type="match status" value="1"/>
</dbReference>
<reference evidence="3" key="1">
    <citation type="submission" date="2021-06" db="EMBL/GenBank/DDBJ databases">
        <authorList>
            <person name="Criscuolo A."/>
        </authorList>
    </citation>
    <scope>NUCLEOTIDE SEQUENCE</scope>
    <source>
        <strain evidence="3">CIP111600</strain>
    </source>
</reference>
<proteinExistence type="predicted"/>
<dbReference type="AlphaFoldDB" id="A0A916KAB3"/>
<sequence length="295" mass="33312">MSEELAEIVASFQIQFGNDEACVPYLFQIKWPDGYSCPRCGHRHAYTINTRRLPLYECRGCRHQSSLIAGTVMEGSRTELYKWFTAIHLISRTEIGTSAVQLSHAINVTYKTAWLMLHKIRHAMSLADHAMLLSGIVQVNAAVYGAPHNSTTQFHHQEHPVLVGAAIDDQGQPTHFKIKVVPRTHLKERMISTSGCKVFADQYVARHARTVEIVTGRFSRNRSKALLALATDANEWINTTFHGVGRKHLQAYMDEFAYRRNLSLYDKSIFPQLLQHCINSSSVTYSKLSSLVPAT</sequence>
<dbReference type="InterPro" id="IPR024442">
    <property type="entry name" value="Transposase_Zn_ribbon"/>
</dbReference>
<accession>A0A916KAB3</accession>
<keyword evidence="4" id="KW-1185">Reference proteome</keyword>
<dbReference type="InterPro" id="IPR024445">
    <property type="entry name" value="Tnp_ISXO2-like"/>
</dbReference>
<gene>
    <name evidence="3" type="ORF">PAESOLCIP111_06314</name>
</gene>
<protein>
    <submittedName>
        <fullName evidence="3">IS1595 family transposase ISClba3</fullName>
    </submittedName>
</protein>
<dbReference type="Proteomes" id="UP000693672">
    <property type="component" value="Unassembled WGS sequence"/>
</dbReference>
<name>A0A916KAB3_9BACL</name>
<dbReference type="RefSeq" id="WP_218095976.1">
    <property type="nucleotide sequence ID" value="NZ_CAJVAS010000061.1"/>
</dbReference>